<evidence type="ECO:0000256" key="1">
    <source>
        <dbReference type="SAM" id="Phobius"/>
    </source>
</evidence>
<feature type="transmembrane region" description="Helical" evidence="1">
    <location>
        <begin position="44"/>
        <end position="65"/>
    </location>
</feature>
<reference evidence="2 3" key="1">
    <citation type="submission" date="2021-08" db="EMBL/GenBank/DDBJ databases">
        <title>Draft Genome Sequence of Phanerochaete sordida strain YK-624.</title>
        <authorList>
            <person name="Mori T."/>
            <person name="Dohra H."/>
            <person name="Suzuki T."/>
            <person name="Kawagishi H."/>
            <person name="Hirai H."/>
        </authorList>
    </citation>
    <scope>NUCLEOTIDE SEQUENCE [LARGE SCALE GENOMIC DNA]</scope>
    <source>
        <strain evidence="2 3">YK-624</strain>
    </source>
</reference>
<organism evidence="2 3">
    <name type="scientific">Phanerochaete sordida</name>
    <dbReference type="NCBI Taxonomy" id="48140"/>
    <lineage>
        <taxon>Eukaryota</taxon>
        <taxon>Fungi</taxon>
        <taxon>Dikarya</taxon>
        <taxon>Basidiomycota</taxon>
        <taxon>Agaricomycotina</taxon>
        <taxon>Agaricomycetes</taxon>
        <taxon>Polyporales</taxon>
        <taxon>Phanerochaetaceae</taxon>
        <taxon>Phanerochaete</taxon>
    </lineage>
</organism>
<keyword evidence="3" id="KW-1185">Reference proteome</keyword>
<feature type="transmembrane region" description="Helical" evidence="1">
    <location>
        <begin position="129"/>
        <end position="149"/>
    </location>
</feature>
<evidence type="ECO:0000313" key="3">
    <source>
        <dbReference type="Proteomes" id="UP000703269"/>
    </source>
</evidence>
<comment type="caution">
    <text evidence="2">The sequence shown here is derived from an EMBL/GenBank/DDBJ whole genome shotgun (WGS) entry which is preliminary data.</text>
</comment>
<feature type="transmembrane region" description="Helical" evidence="1">
    <location>
        <begin position="77"/>
        <end position="97"/>
    </location>
</feature>
<evidence type="ECO:0008006" key="4">
    <source>
        <dbReference type="Google" id="ProtNLM"/>
    </source>
</evidence>
<name>A0A9P3GFI5_9APHY</name>
<keyword evidence="1" id="KW-0812">Transmembrane</keyword>
<keyword evidence="1" id="KW-1133">Transmembrane helix</keyword>
<dbReference type="AlphaFoldDB" id="A0A9P3GFI5"/>
<proteinExistence type="predicted"/>
<keyword evidence="1" id="KW-0472">Membrane</keyword>
<gene>
    <name evidence="2" type="ORF">PsYK624_109030</name>
</gene>
<sequence length="210" mass="22383">MQPRALRIARTVIFCGVPLFGTAVLVLSSLYLSMSLRNHGGVPVYTPLAIVASIATLLLPIILGLEATRRAQVLPTIVAELCWLGCLLVLWAITLGISGGHVEETALLCGDIDYSPSQWWYVSCSESGAVVAFSAINTVALSGYLAWLVTMSWLSQRRGVPVWRSSVMAARFAGADSNSRMPTSAKGSGSTGLRDEQLALGEVPAYRLGT</sequence>
<evidence type="ECO:0000313" key="2">
    <source>
        <dbReference type="EMBL" id="GJE94732.1"/>
    </source>
</evidence>
<dbReference type="Proteomes" id="UP000703269">
    <property type="component" value="Unassembled WGS sequence"/>
</dbReference>
<accession>A0A9P3GFI5</accession>
<protein>
    <recommendedName>
        <fullName evidence="4">MARVEL domain-containing protein</fullName>
    </recommendedName>
</protein>
<feature type="transmembrane region" description="Helical" evidence="1">
    <location>
        <begin position="12"/>
        <end position="32"/>
    </location>
</feature>
<dbReference type="EMBL" id="BPQB01000042">
    <property type="protein sequence ID" value="GJE94732.1"/>
    <property type="molecule type" value="Genomic_DNA"/>
</dbReference>